<evidence type="ECO:0000259" key="5">
    <source>
        <dbReference type="Pfam" id="PF04230"/>
    </source>
</evidence>
<feature type="domain" description="Polysaccharide pyruvyl transferase" evidence="5">
    <location>
        <begin position="15"/>
        <end position="271"/>
    </location>
</feature>
<reference evidence="6 7" key="1">
    <citation type="submission" date="2018-11" db="EMBL/GenBank/DDBJ databases">
        <title>Sequencing the genomes of 1000 actinobacteria strains.</title>
        <authorList>
            <person name="Klenk H.-P."/>
        </authorList>
    </citation>
    <scope>NUCLEOTIDE SEQUENCE [LARGE SCALE GENOMIC DNA]</scope>
    <source>
        <strain evidence="6 7">DSM 11294</strain>
    </source>
</reference>
<keyword evidence="3 6" id="KW-0808">Transferase</keyword>
<dbReference type="PANTHER" id="PTHR12526:SF640">
    <property type="entry name" value="COLANIC ACID BIOSYNTHESIS GLYCOSYLTRANSFERASE WCAL-RELATED"/>
    <property type="match status" value="1"/>
</dbReference>
<keyword evidence="2" id="KW-0328">Glycosyltransferase</keyword>
<dbReference type="PANTHER" id="PTHR12526">
    <property type="entry name" value="GLYCOSYLTRANSFERASE"/>
    <property type="match status" value="1"/>
</dbReference>
<comment type="similarity">
    <text evidence="1">Belongs to the glycosyltransferase group 1 family. Glycosyltransferase 4 subfamily.</text>
</comment>
<evidence type="ECO:0000313" key="6">
    <source>
        <dbReference type="EMBL" id="ROR73345.1"/>
    </source>
</evidence>
<dbReference type="SUPFAM" id="SSF53756">
    <property type="entry name" value="UDP-Glycosyltransferase/glycogen phosphorylase"/>
    <property type="match status" value="1"/>
</dbReference>
<feature type="coiled-coil region" evidence="4">
    <location>
        <begin position="317"/>
        <end position="344"/>
    </location>
</feature>
<name>A0A3N2BDN5_9MICO</name>
<dbReference type="EMBL" id="RKHK01000001">
    <property type="protein sequence ID" value="ROR73345.1"/>
    <property type="molecule type" value="Genomic_DNA"/>
</dbReference>
<comment type="caution">
    <text evidence="6">The sequence shown here is derived from an EMBL/GenBank/DDBJ whole genome shotgun (WGS) entry which is preliminary data.</text>
</comment>
<evidence type="ECO:0000256" key="4">
    <source>
        <dbReference type="SAM" id="Coils"/>
    </source>
</evidence>
<dbReference type="RefSeq" id="WP_123303778.1">
    <property type="nucleotide sequence ID" value="NZ_RKHK01000001.1"/>
</dbReference>
<keyword evidence="4" id="KW-0175">Coiled coil</keyword>
<keyword evidence="7" id="KW-1185">Reference proteome</keyword>
<dbReference type="Pfam" id="PF04230">
    <property type="entry name" value="PS_pyruv_trans"/>
    <property type="match status" value="1"/>
</dbReference>
<dbReference type="Proteomes" id="UP000280668">
    <property type="component" value="Unassembled WGS sequence"/>
</dbReference>
<organism evidence="6 7">
    <name type="scientific">Bogoriella caseilytica</name>
    <dbReference type="NCBI Taxonomy" id="56055"/>
    <lineage>
        <taxon>Bacteria</taxon>
        <taxon>Bacillati</taxon>
        <taxon>Actinomycetota</taxon>
        <taxon>Actinomycetes</taxon>
        <taxon>Micrococcales</taxon>
        <taxon>Bogoriellaceae</taxon>
        <taxon>Bogoriella</taxon>
    </lineage>
</organism>
<dbReference type="CDD" id="cd03801">
    <property type="entry name" value="GT4_PimA-like"/>
    <property type="match status" value="1"/>
</dbReference>
<evidence type="ECO:0000313" key="7">
    <source>
        <dbReference type="Proteomes" id="UP000280668"/>
    </source>
</evidence>
<dbReference type="OrthoDB" id="477186at2"/>
<dbReference type="Gene3D" id="3.40.50.2000">
    <property type="entry name" value="Glycogen Phosphorylase B"/>
    <property type="match status" value="2"/>
</dbReference>
<evidence type="ECO:0000256" key="2">
    <source>
        <dbReference type="ARBA" id="ARBA00022676"/>
    </source>
</evidence>
<dbReference type="Pfam" id="PF13692">
    <property type="entry name" value="Glyco_trans_1_4"/>
    <property type="match status" value="1"/>
</dbReference>
<dbReference type="GO" id="GO:0016757">
    <property type="term" value="F:glycosyltransferase activity"/>
    <property type="evidence" value="ECO:0007669"/>
    <property type="project" value="UniProtKB-KW"/>
</dbReference>
<evidence type="ECO:0000256" key="1">
    <source>
        <dbReference type="ARBA" id="ARBA00009481"/>
    </source>
</evidence>
<dbReference type="InterPro" id="IPR007345">
    <property type="entry name" value="Polysacch_pyruvyl_Trfase"/>
</dbReference>
<protein>
    <submittedName>
        <fullName evidence="6">Glycosyltransferase involved in cell wall biosynthesis</fullName>
    </submittedName>
</protein>
<sequence length="695" mass="75404">MSLAIFVPGVGQHENIGDIILRRQLLRRLRDHGHLHIYVGSSTDDYDQALGISDTDRLYRSFRRWYAAALRQAALGKATYVFKPGEIQLTLPGMKEHLAMLPVVALARMRGKPVIRVGTGSRNFAAVPRFLLRPSISLSTMTRWRDTRTAAYLSGRTMPDLAFGEGSPRPQDDRSDRATVVVSMRSDRATTPQLWVDAVRALAERHHLRIVAISQVIRDNPKTAELAHRLGAEALLWDGGRHGDREALLRAEYQRSVLTVSDRLHVLIAAFTEGSVPAALLTDGSDKIARHFAAAGISGIDLTLTSEASSGDVTDWLDAVTQRRDELLDKLDTARHEIDQVFDEAHTQFSGRLEAKPLTALQVGRRGEIAGGMTQVINTYLDTDFPHFQPQLLRSRGASNPVSALAIYLGAVMRLMIARHADRTVLVVHLSQGGSFLREGSLLRLGRARGYTVVAQLHGSSFAAFAARRAALVGSVLRKAHGVHVLSDESAAAALELAPHTLLVQIPNAVPGAQVRSKERLVVFGGAVTRRKGADLLIEAWEALSPRGWRLVIAGPVQEADLIPDPLPAGIEVPGPVTHGELMALLESAAIAVLPSRDEAMPMFLIEAMARGNAIISTTVGGIPSLVTPEAGVLVPPGGRAELQAALAHLLADPAATASLQRGAREVFEQSFSARVVTPRVDEFWLAARERRRSG</sequence>
<accession>A0A3N2BDN5</accession>
<gene>
    <name evidence="6" type="ORF">EDD31_1722</name>
</gene>
<dbReference type="AlphaFoldDB" id="A0A3N2BDN5"/>
<evidence type="ECO:0000256" key="3">
    <source>
        <dbReference type="ARBA" id="ARBA00022679"/>
    </source>
</evidence>
<proteinExistence type="inferred from homology"/>